<keyword evidence="1" id="KW-0378">Hydrolase</keyword>
<proteinExistence type="inferred from homology"/>
<feature type="region of interest" description="Disordered" evidence="2">
    <location>
        <begin position="36"/>
        <end position="55"/>
    </location>
</feature>
<evidence type="ECO:0000256" key="1">
    <source>
        <dbReference type="PIRNR" id="PIRNR000897"/>
    </source>
</evidence>
<dbReference type="PRINTS" id="PR00483">
    <property type="entry name" value="BACPHPHTASE"/>
</dbReference>
<dbReference type="PIRSF" id="PIRSF000897">
    <property type="entry name" value="Acid_Ptase_ClsA"/>
    <property type="match status" value="1"/>
</dbReference>
<evidence type="ECO:0000256" key="2">
    <source>
        <dbReference type="SAM" id="MobiDB-lite"/>
    </source>
</evidence>
<gene>
    <name evidence="5" type="ORF">B7G68_19320</name>
</gene>
<dbReference type="Pfam" id="PF01569">
    <property type="entry name" value="PAP2"/>
    <property type="match status" value="1"/>
</dbReference>
<dbReference type="EMBL" id="CP027850">
    <property type="protein sequence ID" value="AVQ03799.1"/>
    <property type="molecule type" value="Genomic_DNA"/>
</dbReference>
<dbReference type="InterPro" id="IPR036938">
    <property type="entry name" value="PAP2/HPO_sf"/>
</dbReference>
<dbReference type="RefSeq" id="WP_013080844.1">
    <property type="nucleotide sequence ID" value="NZ_CP027850.1"/>
</dbReference>
<dbReference type="EC" id="3.1.3.2" evidence="1"/>
<accession>A0ABN5IXK1</accession>
<feature type="domain" description="Phosphatidic acid phosphatase type 2/haloperoxidase" evidence="4">
    <location>
        <begin position="103"/>
        <end position="216"/>
    </location>
</feature>
<dbReference type="SUPFAM" id="SSF48317">
    <property type="entry name" value="Acid phosphatase/Vanadium-dependent haloperoxidase"/>
    <property type="match status" value="1"/>
</dbReference>
<feature type="signal peptide" evidence="3">
    <location>
        <begin position="1"/>
        <end position="18"/>
    </location>
</feature>
<comment type="similarity">
    <text evidence="1">Belongs to the class A bacterial acid phosphatase family.</text>
</comment>
<dbReference type="InterPro" id="IPR001011">
    <property type="entry name" value="Acid_Pase_classA_bac"/>
</dbReference>
<sequence>MRASWLVGLALLALTGCATLSGDAGTYPRYLPKSAFDARDHVPPPPAKGSPQAEKDRQIFLTTRALKDTPRWSLAQADNAEEKILDSYACALGYTPTRETNPKLAAMMLRMSRDVRSAVSGPKLKYMRPRPYLSENAPICINPSFGFRFSPDYPSGHATWGWTVGLLLSEVAPDRANPILARARAYGESRVICGVHNASSVQAGKHNAETLFAALWSSDAFKADLAAVRAESDEARAKAKPLDPARCTTEANLVGAPLF</sequence>
<dbReference type="Proteomes" id="UP000240527">
    <property type="component" value="Chromosome"/>
</dbReference>
<keyword evidence="6" id="KW-1185">Reference proteome</keyword>
<name>A0ABN5IXK1_9CAUL</name>
<protein>
    <recommendedName>
        <fullName evidence="1">Acid phosphatase</fullName>
        <ecNumber evidence="1">3.1.3.2</ecNumber>
    </recommendedName>
</protein>
<comment type="catalytic activity">
    <reaction evidence="1">
        <text>a phosphate monoester + H2O = an alcohol + phosphate</text>
        <dbReference type="Rhea" id="RHEA:15017"/>
        <dbReference type="ChEBI" id="CHEBI:15377"/>
        <dbReference type="ChEBI" id="CHEBI:30879"/>
        <dbReference type="ChEBI" id="CHEBI:43474"/>
        <dbReference type="ChEBI" id="CHEBI:67140"/>
        <dbReference type="EC" id="3.1.3.2"/>
    </reaction>
</comment>
<dbReference type="CDD" id="cd03397">
    <property type="entry name" value="PAP2_acid_phosphatase"/>
    <property type="match status" value="1"/>
</dbReference>
<dbReference type="PROSITE" id="PS51257">
    <property type="entry name" value="PROKAR_LIPOPROTEIN"/>
    <property type="match status" value="1"/>
</dbReference>
<dbReference type="Gene3D" id="1.20.144.10">
    <property type="entry name" value="Phosphatidic acid phosphatase type 2/haloperoxidase"/>
    <property type="match status" value="1"/>
</dbReference>
<evidence type="ECO:0000313" key="6">
    <source>
        <dbReference type="Proteomes" id="UP000240527"/>
    </source>
</evidence>
<dbReference type="SMART" id="SM00014">
    <property type="entry name" value="acidPPc"/>
    <property type="match status" value="1"/>
</dbReference>
<evidence type="ECO:0000259" key="4">
    <source>
        <dbReference type="SMART" id="SM00014"/>
    </source>
</evidence>
<dbReference type="InterPro" id="IPR000326">
    <property type="entry name" value="PAP2/HPO"/>
</dbReference>
<organism evidence="5 6">
    <name type="scientific">Caulobacter segnis</name>
    <dbReference type="NCBI Taxonomy" id="88688"/>
    <lineage>
        <taxon>Bacteria</taxon>
        <taxon>Pseudomonadati</taxon>
        <taxon>Pseudomonadota</taxon>
        <taxon>Alphaproteobacteria</taxon>
        <taxon>Caulobacterales</taxon>
        <taxon>Caulobacteraceae</taxon>
        <taxon>Caulobacter</taxon>
    </lineage>
</organism>
<evidence type="ECO:0000256" key="3">
    <source>
        <dbReference type="SAM" id="SignalP"/>
    </source>
</evidence>
<keyword evidence="3" id="KW-0732">Signal</keyword>
<evidence type="ECO:0000313" key="5">
    <source>
        <dbReference type="EMBL" id="AVQ03799.1"/>
    </source>
</evidence>
<reference evidence="5 6" key="1">
    <citation type="journal article" date="2015" name="Biotechnol. Bioeng.">
        <title>Genome sequence and phenotypic characterization of Caulobacter segnis.</title>
        <authorList>
            <person name="Patel S."/>
            <person name="Fletcher B."/>
            <person name="Scott D.C."/>
            <person name="Ely B."/>
        </authorList>
    </citation>
    <scope>NUCLEOTIDE SEQUENCE [LARGE SCALE GENOMIC DNA]</scope>
    <source>
        <strain evidence="5 6">TK0059</strain>
    </source>
</reference>
<feature type="chain" id="PRO_5045783427" description="Acid phosphatase" evidence="3">
    <location>
        <begin position="19"/>
        <end position="259"/>
    </location>
</feature>